<gene>
    <name evidence="1" type="ORF">PTRA_a1981</name>
</gene>
<protein>
    <submittedName>
        <fullName evidence="1">Uncharacterized protein</fullName>
    </submittedName>
</protein>
<dbReference type="RefSeq" id="WP_058373443.1">
    <property type="nucleotide sequence ID" value="NZ_CP011034.1"/>
</dbReference>
<sequence>MSLIEASTKEFGNITVFLHSLGSFCYRIEWYSKMTGASISLARIKKGKYIVIRKWAAIRGLTDVCTEFDRANQAFIHLLNNVDVVKGKDDLIVAAKQHCVNLFAKSEGLKPISKPSLPKPRLQGAIGKQVVVKSRLGNSQIAQGMLLQLIGNQAEIQVNPEHIEAGQLRQKFYTKQVFIC</sequence>
<dbReference type="KEGG" id="ptn:PTRA_a1981"/>
<reference evidence="1 2" key="1">
    <citation type="submission" date="2015-03" db="EMBL/GenBank/DDBJ databases">
        <authorList>
            <person name="Murphy D."/>
        </authorList>
    </citation>
    <scope>NUCLEOTIDE SEQUENCE [LARGE SCALE GENOMIC DNA]</scope>
    <source>
        <strain evidence="1 2">KMM 520</strain>
    </source>
</reference>
<evidence type="ECO:0000313" key="1">
    <source>
        <dbReference type="EMBL" id="ALS33115.1"/>
    </source>
</evidence>
<organism evidence="1">
    <name type="scientific">Pseudoalteromonas translucida KMM 520</name>
    <dbReference type="NCBI Taxonomy" id="1315283"/>
    <lineage>
        <taxon>Bacteria</taxon>
        <taxon>Pseudomonadati</taxon>
        <taxon>Pseudomonadota</taxon>
        <taxon>Gammaproteobacteria</taxon>
        <taxon>Alteromonadales</taxon>
        <taxon>Pseudoalteromonadaceae</taxon>
        <taxon>Pseudoalteromonas</taxon>
    </lineage>
</organism>
<accession>A0A0U2WMJ2</accession>
<dbReference type="PATRIC" id="fig|1315283.4.peg.1708"/>
<dbReference type="EMBL" id="CP011034">
    <property type="protein sequence ID" value="ALS33115.1"/>
    <property type="molecule type" value="Genomic_DNA"/>
</dbReference>
<proteinExistence type="predicted"/>
<name>A0A0U2WMJ2_9GAMM</name>
<dbReference type="AlphaFoldDB" id="A0A0U2WMJ2"/>
<dbReference type="Proteomes" id="UP000065261">
    <property type="component" value="Chromosome I"/>
</dbReference>
<evidence type="ECO:0000313" key="2">
    <source>
        <dbReference type="Proteomes" id="UP000065261"/>
    </source>
</evidence>
<dbReference type="OrthoDB" id="6292798at2"/>